<gene>
    <name evidence="2" type="ORF">O6P43_021852</name>
</gene>
<dbReference type="KEGG" id="qsa:O6P43_021852"/>
<feature type="domain" description="INO80 complex subunit B-like conserved region" evidence="1">
    <location>
        <begin position="307"/>
        <end position="393"/>
    </location>
</feature>
<name>A0AAD7LBU0_QUISA</name>
<dbReference type="PANTHER" id="PTHR21561:SF16">
    <property type="entry name" value="PAPA-1-LIKE FAMILY PROTEIN _ ZINC FINGER (HIT TYPE) FAMILY PROTEIN"/>
    <property type="match status" value="1"/>
</dbReference>
<dbReference type="AlphaFoldDB" id="A0AAD7LBU0"/>
<keyword evidence="3" id="KW-1185">Reference proteome</keyword>
<evidence type="ECO:0000313" key="2">
    <source>
        <dbReference type="EMBL" id="KAJ7955224.1"/>
    </source>
</evidence>
<organism evidence="2 3">
    <name type="scientific">Quillaja saponaria</name>
    <name type="common">Soap bark tree</name>
    <dbReference type="NCBI Taxonomy" id="32244"/>
    <lineage>
        <taxon>Eukaryota</taxon>
        <taxon>Viridiplantae</taxon>
        <taxon>Streptophyta</taxon>
        <taxon>Embryophyta</taxon>
        <taxon>Tracheophyta</taxon>
        <taxon>Spermatophyta</taxon>
        <taxon>Magnoliopsida</taxon>
        <taxon>eudicotyledons</taxon>
        <taxon>Gunneridae</taxon>
        <taxon>Pentapetalae</taxon>
        <taxon>rosids</taxon>
        <taxon>fabids</taxon>
        <taxon>Fabales</taxon>
        <taxon>Quillajaceae</taxon>
        <taxon>Quillaja</taxon>
    </lineage>
</organism>
<dbReference type="PANTHER" id="PTHR21561">
    <property type="entry name" value="INO80 COMPLEX SUBUNIT B"/>
    <property type="match status" value="1"/>
</dbReference>
<dbReference type="GO" id="GO:0006338">
    <property type="term" value="P:chromatin remodeling"/>
    <property type="evidence" value="ECO:0007669"/>
    <property type="project" value="InterPro"/>
</dbReference>
<dbReference type="GO" id="GO:0031011">
    <property type="term" value="C:Ino80 complex"/>
    <property type="evidence" value="ECO:0007669"/>
    <property type="project" value="InterPro"/>
</dbReference>
<accession>A0AAD7LBU0</accession>
<dbReference type="SMART" id="SM01406">
    <property type="entry name" value="PAPA-1"/>
    <property type="match status" value="1"/>
</dbReference>
<protein>
    <submittedName>
        <fullName evidence="2">HIT zinc finger,PAPA-1-like conserved region</fullName>
    </submittedName>
</protein>
<evidence type="ECO:0000313" key="3">
    <source>
        <dbReference type="Proteomes" id="UP001163823"/>
    </source>
</evidence>
<dbReference type="InterPro" id="IPR029523">
    <property type="entry name" value="INO80B/Ies2"/>
</dbReference>
<comment type="caution">
    <text evidence="2">The sequence shown here is derived from an EMBL/GenBank/DDBJ whole genome shotgun (WGS) entry which is preliminary data.</text>
</comment>
<evidence type="ECO:0000259" key="1">
    <source>
        <dbReference type="SMART" id="SM01406"/>
    </source>
</evidence>
<dbReference type="CDD" id="cd23021">
    <property type="entry name" value="zf-HIT_IN80B"/>
    <property type="match status" value="1"/>
</dbReference>
<proteinExistence type="predicted"/>
<dbReference type="EMBL" id="JARAOO010000009">
    <property type="protein sequence ID" value="KAJ7955224.1"/>
    <property type="molecule type" value="Genomic_DNA"/>
</dbReference>
<dbReference type="InterPro" id="IPR006880">
    <property type="entry name" value="INO80B_C"/>
</dbReference>
<dbReference type="Proteomes" id="UP001163823">
    <property type="component" value="Chromosome 9"/>
</dbReference>
<reference evidence="2" key="1">
    <citation type="journal article" date="2023" name="Science">
        <title>Elucidation of the pathway for biosynthesis of saponin adjuvants from the soapbark tree.</title>
        <authorList>
            <person name="Reed J."/>
            <person name="Orme A."/>
            <person name="El-Demerdash A."/>
            <person name="Owen C."/>
            <person name="Martin L.B.B."/>
            <person name="Misra R.C."/>
            <person name="Kikuchi S."/>
            <person name="Rejzek M."/>
            <person name="Martin A.C."/>
            <person name="Harkess A."/>
            <person name="Leebens-Mack J."/>
            <person name="Louveau T."/>
            <person name="Stephenson M.J."/>
            <person name="Osbourn A."/>
        </authorList>
    </citation>
    <scope>NUCLEOTIDE SEQUENCE</scope>
    <source>
        <strain evidence="2">S10</strain>
    </source>
</reference>
<sequence length="452" mass="51157">MGGSCKSWLAAGCTIRKKRSSLSRRPQPNSYTLWTRYCIFASFLEPFGTPDENKNVSDNLVTSDGLGTENKIKKLKLKVGGVTHTINTKSTLELAFSGSSSVKNFSPCSDGPEIQQKQDDISGNHVVPSIIGKGCGFQQEELSRNEYVVTIMKMQKFSTLGDLMLSKSRLDQNEGTEKEHGTLNDADCRMTDVLYLDCYRDFGSPRINMDSRKKLKSEKNYEDKVYVEEELTSDDELGIKENLKKGLLDFPVEGRKVRKQSIPTTRSRSIDYWKYVLSGSDGGVIDFSKSLISTSSKNKKGKLSEMEWQLKKTEAARFKSFQQQKVWLHVLYAVAIRKIFGQDSARKKREEKMKKRWEEYAQEKFANSPTLGSNTVRWIMGPTGTVVTFSEDIGLPSIFKTLPCSYPPPREKCAGPNYKNAYKYRDSKLKLPLCSLHCYRAIDEKMQPLGAS</sequence>
<dbReference type="Pfam" id="PF04795">
    <property type="entry name" value="PAPA-1"/>
    <property type="match status" value="1"/>
</dbReference>